<evidence type="ECO:0000313" key="3">
    <source>
        <dbReference type="EMBL" id="RNI36638.1"/>
    </source>
</evidence>
<protein>
    <submittedName>
        <fullName evidence="3">T9SS C-terminal target domain-containing protein</fullName>
    </submittedName>
</protein>
<keyword evidence="1" id="KW-0472">Membrane</keyword>
<feature type="transmembrane region" description="Helical" evidence="1">
    <location>
        <begin position="16"/>
        <end position="36"/>
    </location>
</feature>
<dbReference type="RefSeq" id="WP_123120556.1">
    <property type="nucleotide sequence ID" value="NZ_RJJR01000007.1"/>
</dbReference>
<evidence type="ECO:0000256" key="1">
    <source>
        <dbReference type="SAM" id="Phobius"/>
    </source>
</evidence>
<evidence type="ECO:0000259" key="2">
    <source>
        <dbReference type="PROSITE" id="PS50835"/>
    </source>
</evidence>
<keyword evidence="4" id="KW-1185">Reference proteome</keyword>
<dbReference type="InterPro" id="IPR047589">
    <property type="entry name" value="DUF11_rpt"/>
</dbReference>
<name>A0A3M9NI50_9BACT</name>
<dbReference type="InterPro" id="IPR001434">
    <property type="entry name" value="OmcB-like_DUF11"/>
</dbReference>
<sequence>MNVQLTNAIKIGTKHFLYFLMLIILMCTGTGMAYAAGDNGNPGTINYSLKTLSTSCGVQMQDSVVGYTKSNTNNQIFYLLTVKNTGSARDSFNFSYTARSTPLYTFIETVNGTIITKTPGIEPGASYQFIIRFVVPNGSPAETTNYTNLVASSSICGTTTTDTTHLLTNLYSGKVSTGDSCDVQIKKTSDKGTVTAGNTITYTVSIINNLPGIANDVFVNDTLASSLVYQSSAVTVVPSNFSYSLTYNSASRVVQFRALTALGQSQPITFTIKVKAVCTAVPSVNNKVVVSSSTYDNKFSNDTSSVATNVTTSYTSPTAVPVTSCYNSSATLTASGAASGIGYKWYTSSSGGIPLTTGSTYTTPVLNSSTSYYVSYYNVDTAVCEGPRTAVAVTVKSAPVVTAPSGTTVCPNDAVTFTESASGTSLTYQWQVSTNGGSSWTSLTNTAPYSAVTGSTLGISSVTYLMNGYQYRCNVASGGCTNTISSSAATLTVRKSYTWLGVNTDWDDSQNWCSGVPDSSSDVTIPPGLTYYPVITGTASAHDIYTGSGTTVTLDAGTIRIFGTITNNGVFDARTGIVNMKGSSAQTLAGSMFTNKTIKNLIISNISSSGLSVSSAPNDTLLITGALTFGNATSKLNTGDNITLVSNALGTARVGIIAPGNTITGKVTVECYINTGTATGQHGKAWQFLSVPTSGQTVKESWMENGSTPANYGTMISSPGGTGAGFDMYSVAPSIKYFDTTTNNWKGVSNANDLIANQQGYMVFVRGDRSVTSITAPANTTVLRTKGTLFAGNQPAITVKAHSFQSVGNPYASPIDFSLITKDANVDEAFYTYDPYLYGTYGVGGYQTLSSVNNWKPVPGGTSSYPTTVLSSIIQSGQAFFVHSSSATDGSLSLTEACKSTAPRPGHSSRIAAKTNEGQKQFLRASLITNTGLMADGNVVAFDKRYRDNIDGNDAVKIVNSGENFAVKREGKLLAIEAKSPLSAEDTIYYNISNLNRTNYQLSFVPENIKATGLRGFLLDKFLGTETPVSLTDSTSINITVSTNSASAAPDRFKIVFRQMSALPVTITSVTATVKGIDNRVQWAVASESGIKEYEVEKSTDGNQFNQIQVVKAVNIGKGNYEVTDKNVNSGTNYYRIKIVSVDGKVTYTQVVKVINGKQQGTISIYPNPINDDVIHLQLNSQPSGIYKIKLYNAAGQVLLSKNISYAGGSSAEDIKCDNLPKGIYQLQINKPDGNKHVAKFIY</sequence>
<keyword evidence="1" id="KW-1133">Transmembrane helix</keyword>
<dbReference type="InterPro" id="IPR007110">
    <property type="entry name" value="Ig-like_dom"/>
</dbReference>
<evidence type="ECO:0000313" key="4">
    <source>
        <dbReference type="Proteomes" id="UP000267223"/>
    </source>
</evidence>
<dbReference type="Pfam" id="PF19081">
    <property type="entry name" value="Ig_7"/>
    <property type="match status" value="1"/>
</dbReference>
<dbReference type="Proteomes" id="UP000267223">
    <property type="component" value="Unassembled WGS sequence"/>
</dbReference>
<organism evidence="3 4">
    <name type="scientific">Hanamia caeni</name>
    <dbReference type="NCBI Taxonomy" id="2294116"/>
    <lineage>
        <taxon>Bacteria</taxon>
        <taxon>Pseudomonadati</taxon>
        <taxon>Bacteroidota</taxon>
        <taxon>Chitinophagia</taxon>
        <taxon>Chitinophagales</taxon>
        <taxon>Chitinophagaceae</taxon>
        <taxon>Hanamia</taxon>
    </lineage>
</organism>
<dbReference type="AlphaFoldDB" id="A0A3M9NI50"/>
<dbReference type="NCBIfam" id="TIGR04183">
    <property type="entry name" value="Por_Secre_tail"/>
    <property type="match status" value="1"/>
</dbReference>
<dbReference type="PROSITE" id="PS50835">
    <property type="entry name" value="IG_LIKE"/>
    <property type="match status" value="1"/>
</dbReference>
<comment type="caution">
    <text evidence="3">The sequence shown here is derived from an EMBL/GenBank/DDBJ whole genome shotgun (WGS) entry which is preliminary data.</text>
</comment>
<dbReference type="Pfam" id="PF18962">
    <property type="entry name" value="Por_Secre_tail"/>
    <property type="match status" value="1"/>
</dbReference>
<dbReference type="NCBIfam" id="TIGR01451">
    <property type="entry name" value="B_ant_repeat"/>
    <property type="match status" value="1"/>
</dbReference>
<dbReference type="EMBL" id="RJJR01000007">
    <property type="protein sequence ID" value="RNI36638.1"/>
    <property type="molecule type" value="Genomic_DNA"/>
</dbReference>
<feature type="domain" description="Ig-like" evidence="2">
    <location>
        <begin position="387"/>
        <end position="492"/>
    </location>
</feature>
<proteinExistence type="predicted"/>
<dbReference type="Pfam" id="PF01345">
    <property type="entry name" value="DUF11"/>
    <property type="match status" value="1"/>
</dbReference>
<dbReference type="InterPro" id="IPR026444">
    <property type="entry name" value="Secre_tail"/>
</dbReference>
<gene>
    <name evidence="3" type="ORF">EFY79_09935</name>
</gene>
<dbReference type="OrthoDB" id="3333873at2"/>
<keyword evidence="1" id="KW-0812">Transmembrane</keyword>
<dbReference type="InterPro" id="IPR044023">
    <property type="entry name" value="Ig_7"/>
</dbReference>
<accession>A0A3M9NI50</accession>
<reference evidence="3 4" key="1">
    <citation type="submission" date="2018-11" db="EMBL/GenBank/DDBJ databases">
        <title>Draft genome sequence of Ferruginibacter sp. BO-59.</title>
        <authorList>
            <person name="Im W.T."/>
        </authorList>
    </citation>
    <scope>NUCLEOTIDE SEQUENCE [LARGE SCALE GENOMIC DNA]</scope>
    <source>
        <strain evidence="3 4">BO-59</strain>
    </source>
</reference>